<dbReference type="InterPro" id="IPR003141">
    <property type="entry name" value="Pol/His_phosphatase_N"/>
</dbReference>
<comment type="caution">
    <text evidence="2">The sequence shown here is derived from an EMBL/GenBank/DDBJ whole genome shotgun (WGS) entry which is preliminary data.</text>
</comment>
<dbReference type="CDD" id="cd07438">
    <property type="entry name" value="PHP_HisPPase_AMP"/>
    <property type="match status" value="1"/>
</dbReference>
<name>A0ABQ5N9A6_9CLOT</name>
<protein>
    <submittedName>
        <fullName evidence="2">Phosphatase</fullName>
    </submittedName>
</protein>
<dbReference type="RefSeq" id="WP_264851123.1">
    <property type="nucleotide sequence ID" value="NZ_BRXR01000001.1"/>
</dbReference>
<proteinExistence type="predicted"/>
<feature type="domain" description="Polymerase/histidinol phosphatase N-terminal" evidence="1">
    <location>
        <begin position="5"/>
        <end position="70"/>
    </location>
</feature>
<dbReference type="Pfam" id="PF02811">
    <property type="entry name" value="PHP"/>
    <property type="match status" value="1"/>
</dbReference>
<dbReference type="Proteomes" id="UP001208567">
    <property type="component" value="Unassembled WGS sequence"/>
</dbReference>
<evidence type="ECO:0000313" key="3">
    <source>
        <dbReference type="Proteomes" id="UP001208567"/>
    </source>
</evidence>
<evidence type="ECO:0000313" key="2">
    <source>
        <dbReference type="EMBL" id="GLC31799.1"/>
    </source>
</evidence>
<dbReference type="EMBL" id="BRXR01000001">
    <property type="protein sequence ID" value="GLC31799.1"/>
    <property type="molecule type" value="Genomic_DNA"/>
</dbReference>
<dbReference type="InterPro" id="IPR004013">
    <property type="entry name" value="PHP_dom"/>
</dbReference>
<dbReference type="PANTHER" id="PTHR42924">
    <property type="entry name" value="EXONUCLEASE"/>
    <property type="match status" value="1"/>
</dbReference>
<evidence type="ECO:0000259" key="1">
    <source>
        <dbReference type="SMART" id="SM00481"/>
    </source>
</evidence>
<dbReference type="Gene3D" id="3.20.20.140">
    <property type="entry name" value="Metal-dependent hydrolases"/>
    <property type="match status" value="1"/>
</dbReference>
<dbReference type="InterPro" id="IPR052018">
    <property type="entry name" value="PHP_domain"/>
</dbReference>
<dbReference type="PANTHER" id="PTHR42924:SF3">
    <property type="entry name" value="POLYMERASE_HISTIDINOL PHOSPHATASE N-TERMINAL DOMAIN-CONTAINING PROTEIN"/>
    <property type="match status" value="1"/>
</dbReference>
<dbReference type="SMART" id="SM00481">
    <property type="entry name" value="POLIIIAc"/>
    <property type="match status" value="1"/>
</dbReference>
<keyword evidence="3" id="KW-1185">Reference proteome</keyword>
<sequence>MFSKGDLHIHSTASDGALSPEEIILLAKDRQVDTIAIADHNSVSAINEAAEAGNKYGISVIPAVELSTRYNGESIHVLGYFRDRSYESYNFQQIITLVKNHKAVEARKIIGSLRGRNSNNHLSVYEGIHFLRLFGAAVVLAHPVRISEKNLPELLAMPFDGIEARYCLSSEDSTKFFIETALNKFSFYTGGSDFHTNKIRDEKHCIIGEPYLNSLELQRFLVNSGALVLGAGAQTRCLYRWIPYY</sequence>
<reference evidence="2 3" key="1">
    <citation type="journal article" date="2024" name="Int. J. Syst. Evol. Microbiol.">
        <title>Clostridium omnivorum sp. nov., isolated from anoxic soil under the treatment of reductive soil disinfestation.</title>
        <authorList>
            <person name="Ueki A."/>
            <person name="Tonouchi A."/>
            <person name="Kaku N."/>
            <person name="Honma S."/>
            <person name="Ueki K."/>
        </authorList>
    </citation>
    <scope>NUCLEOTIDE SEQUENCE [LARGE SCALE GENOMIC DNA]</scope>
    <source>
        <strain evidence="2 3">E14</strain>
    </source>
</reference>
<dbReference type="InterPro" id="IPR016195">
    <property type="entry name" value="Pol/histidinol_Pase-like"/>
</dbReference>
<gene>
    <name evidence="2" type="ORF">bsdE14_32090</name>
</gene>
<dbReference type="SUPFAM" id="SSF89550">
    <property type="entry name" value="PHP domain-like"/>
    <property type="match status" value="1"/>
</dbReference>
<accession>A0ABQ5N9A6</accession>
<organism evidence="2 3">
    <name type="scientific">Clostridium omnivorum</name>
    <dbReference type="NCBI Taxonomy" id="1604902"/>
    <lineage>
        <taxon>Bacteria</taxon>
        <taxon>Bacillati</taxon>
        <taxon>Bacillota</taxon>
        <taxon>Clostridia</taxon>
        <taxon>Eubacteriales</taxon>
        <taxon>Clostridiaceae</taxon>
        <taxon>Clostridium</taxon>
    </lineage>
</organism>